<evidence type="ECO:0000256" key="1">
    <source>
        <dbReference type="SAM" id="MobiDB-lite"/>
    </source>
</evidence>
<protein>
    <submittedName>
        <fullName evidence="2">Uncharacterized protein</fullName>
    </submittedName>
</protein>
<dbReference type="EMBL" id="KN124101">
    <property type="protein sequence ID" value="KFO22224.1"/>
    <property type="molecule type" value="Genomic_DNA"/>
</dbReference>
<evidence type="ECO:0000313" key="2">
    <source>
        <dbReference type="EMBL" id="KFO22224.1"/>
    </source>
</evidence>
<organism evidence="2 3">
    <name type="scientific">Fukomys damarensis</name>
    <name type="common">Damaraland mole rat</name>
    <name type="synonym">Cryptomys damarensis</name>
    <dbReference type="NCBI Taxonomy" id="885580"/>
    <lineage>
        <taxon>Eukaryota</taxon>
        <taxon>Metazoa</taxon>
        <taxon>Chordata</taxon>
        <taxon>Craniata</taxon>
        <taxon>Vertebrata</taxon>
        <taxon>Euteleostomi</taxon>
        <taxon>Mammalia</taxon>
        <taxon>Eutheria</taxon>
        <taxon>Euarchontoglires</taxon>
        <taxon>Glires</taxon>
        <taxon>Rodentia</taxon>
        <taxon>Hystricomorpha</taxon>
        <taxon>Bathyergidae</taxon>
        <taxon>Fukomys</taxon>
    </lineage>
</organism>
<sequence length="131" mass="13790">MWPQGCDLQDTLGRGPSGSPDASSLGAKPGSGTQDPEPGSFLHRRVRRSAFLSQPPPRSLAAPPAVQVNMIGLSWNWELSRSKRSLKQTREEGLAANINAGPESQGVLRSEHSAADASAGTREAEGSGEET</sequence>
<feature type="region of interest" description="Disordered" evidence="1">
    <location>
        <begin position="1"/>
        <end position="65"/>
    </location>
</feature>
<gene>
    <name evidence="2" type="ORF">H920_16388</name>
</gene>
<reference evidence="2 3" key="1">
    <citation type="submission" date="2013-11" db="EMBL/GenBank/DDBJ databases">
        <title>The Damaraland mole rat (Fukomys damarensis) genome and evolution of African mole rats.</title>
        <authorList>
            <person name="Gladyshev V.N."/>
            <person name="Fang X."/>
        </authorList>
    </citation>
    <scope>NUCLEOTIDE SEQUENCE [LARGE SCALE GENOMIC DNA]</scope>
    <source>
        <tissue evidence="2">Liver</tissue>
    </source>
</reference>
<dbReference type="Proteomes" id="UP000028990">
    <property type="component" value="Unassembled WGS sequence"/>
</dbReference>
<evidence type="ECO:0000313" key="3">
    <source>
        <dbReference type="Proteomes" id="UP000028990"/>
    </source>
</evidence>
<feature type="region of interest" description="Disordered" evidence="1">
    <location>
        <begin position="84"/>
        <end position="131"/>
    </location>
</feature>
<name>A0A091CSD3_FUKDA</name>
<keyword evidence="3" id="KW-1185">Reference proteome</keyword>
<dbReference type="AlphaFoldDB" id="A0A091CSD3"/>
<accession>A0A091CSD3</accession>
<proteinExistence type="predicted"/>